<keyword evidence="2" id="KW-1185">Reference proteome</keyword>
<dbReference type="EMBL" id="KL198027">
    <property type="protein sequence ID" value="KDQ16561.1"/>
    <property type="molecule type" value="Genomic_DNA"/>
</dbReference>
<sequence>MAPIILPPEVIGQVIEATDRSGSVYRYAYVRDAEATVALARLARVSRSAHAWAIPLLYARVALCTTKQLADFMAALGDAISPNSRFQHVHALYIDREEISSISTDWAYTIITTLAPALRRLSINPALTTSTPPQATDILGDPSRRALLTEFATTQWYLFVLWTAGKPEVRPLWASLRRLALYDIDLAEVLPCLSSFPQLEHLVFVISAASTIEPLPPVGAYTKIVLPRSLRRILFVAGRVPKYIVYLREWERVFGTIVSRLDIDLSIRFHILSFIVPRGELIRFTRYRRWMERAIKSGVIWELDGLPSDRLELAATDKNSTVGGNASRMQPLRLRMAPIILPPEVIGQIIEVIDRSGEFVCRYAYVRDAEATVALARLARVSRSTHAWAVPLLYARVALHTKKQLFSFVDALDHDDASRFRHVRALYITQSLNIRVMPVSWARSIIMTLAPTLRRLSINPLLSHLPTSIDILDPSWCESLTEFASMQILPFALWTREPESWPSWVSLRRLALYRVKFSAVLPRLPSFPQLETLVLVGGSIRSLLGPLPSVESTATVAFPRSLRRTLLAIGRAHDYVSSPRDWELIFRTIASRLQIDTRIQFRTLPVDPQSTPYDRWMEDAIGSGEIWELDGLSADELELDGTDIPNSVQGGIAGS</sequence>
<dbReference type="InParanoid" id="A0A067MYE3"/>
<dbReference type="Proteomes" id="UP000027195">
    <property type="component" value="Unassembled WGS sequence"/>
</dbReference>
<protein>
    <submittedName>
        <fullName evidence="1">Uncharacterized protein</fullName>
    </submittedName>
</protein>
<reference evidence="2" key="1">
    <citation type="journal article" date="2014" name="Proc. Natl. Acad. Sci. U.S.A.">
        <title>Extensive sampling of basidiomycete genomes demonstrates inadequacy of the white-rot/brown-rot paradigm for wood decay fungi.</title>
        <authorList>
            <person name="Riley R."/>
            <person name="Salamov A.A."/>
            <person name="Brown D.W."/>
            <person name="Nagy L.G."/>
            <person name="Floudas D."/>
            <person name="Held B.W."/>
            <person name="Levasseur A."/>
            <person name="Lombard V."/>
            <person name="Morin E."/>
            <person name="Otillar R."/>
            <person name="Lindquist E.A."/>
            <person name="Sun H."/>
            <person name="LaButti K.M."/>
            <person name="Schmutz J."/>
            <person name="Jabbour D."/>
            <person name="Luo H."/>
            <person name="Baker S.E."/>
            <person name="Pisabarro A.G."/>
            <person name="Walton J.D."/>
            <person name="Blanchette R.A."/>
            <person name="Henrissat B."/>
            <person name="Martin F."/>
            <person name="Cullen D."/>
            <person name="Hibbett D.S."/>
            <person name="Grigoriev I.V."/>
        </authorList>
    </citation>
    <scope>NUCLEOTIDE SEQUENCE [LARGE SCALE GENOMIC DNA]</scope>
    <source>
        <strain evidence="2">FD-172 SS1</strain>
    </source>
</reference>
<gene>
    <name evidence="1" type="ORF">BOTBODRAFT_622331</name>
</gene>
<name>A0A067MYE3_BOTB1</name>
<evidence type="ECO:0000313" key="1">
    <source>
        <dbReference type="EMBL" id="KDQ16561.1"/>
    </source>
</evidence>
<accession>A0A067MYE3</accession>
<proteinExistence type="predicted"/>
<evidence type="ECO:0000313" key="2">
    <source>
        <dbReference type="Proteomes" id="UP000027195"/>
    </source>
</evidence>
<dbReference type="AlphaFoldDB" id="A0A067MYE3"/>
<dbReference type="OrthoDB" id="6365676at2759"/>
<dbReference type="SUPFAM" id="SSF52058">
    <property type="entry name" value="L domain-like"/>
    <property type="match status" value="1"/>
</dbReference>
<dbReference type="HOGENOM" id="CLU_418548_0_0_1"/>
<organism evidence="1 2">
    <name type="scientific">Botryobasidium botryosum (strain FD-172 SS1)</name>
    <dbReference type="NCBI Taxonomy" id="930990"/>
    <lineage>
        <taxon>Eukaryota</taxon>
        <taxon>Fungi</taxon>
        <taxon>Dikarya</taxon>
        <taxon>Basidiomycota</taxon>
        <taxon>Agaricomycotina</taxon>
        <taxon>Agaricomycetes</taxon>
        <taxon>Cantharellales</taxon>
        <taxon>Botryobasidiaceae</taxon>
        <taxon>Botryobasidium</taxon>
    </lineage>
</organism>